<feature type="transmembrane region" description="Helical" evidence="11">
    <location>
        <begin position="346"/>
        <end position="372"/>
    </location>
</feature>
<accession>A0A1I1Z8H7</accession>
<evidence type="ECO:0000256" key="9">
    <source>
        <dbReference type="ARBA" id="ARBA00023136"/>
    </source>
</evidence>
<evidence type="ECO:0000256" key="5">
    <source>
        <dbReference type="ARBA" id="ARBA00022692"/>
    </source>
</evidence>
<sequence>MQVFETILVLLLGAAVVSSFAKRVNIPYPVLLAVGGALLACLPNAPKLDFPPDLVLVLFVAPVLMDAAFDTSLRDLRAMWLPVLSLVLAAVVLTTVAVAFAARWLFPDMPWAAAVALGALLAPPDAVAATTILRKLPVPLRMRMVLEGESLLNDASALLIYKVAVGAVVAGEFHAADAVPMFVLVVFGSAIFGLALTWPISRIMRHFEEAPSAVIFQFGLTFGIWLLSERLRLSPIVAVVTFALAMSRLSTRPMQTHIRTSSFPIWETATVVLNVLAFTLVGLQLGPILEKSSAGERLHSLGLALVILAVVIAVRLGWVFVHHLLVRLNAMRSERDGRKPGAPATLKGAVVIGWSGMRGIVTLAAAMALPAGFPYRDFIQLTAFVVVLGTLVIQGLTLRPLLKLVRLPSDGIVQRELQLARTTAIRAAMDALPADDTPTSRRLRDELAAALEHLESGAAPGARADNVLRRCLVAQSRHAVQDLRLSGAIGDDAYRQVEAELDWVELSAGEPE</sequence>
<feature type="transmembrane region" description="Helical" evidence="11">
    <location>
        <begin position="210"/>
        <end position="227"/>
    </location>
</feature>
<dbReference type="PANTHER" id="PTHR10110">
    <property type="entry name" value="SODIUM/HYDROGEN EXCHANGER"/>
    <property type="match status" value="1"/>
</dbReference>
<evidence type="ECO:0000256" key="1">
    <source>
        <dbReference type="ARBA" id="ARBA00004651"/>
    </source>
</evidence>
<feature type="transmembrane region" description="Helical" evidence="11">
    <location>
        <begin position="80"/>
        <end position="105"/>
    </location>
</feature>
<evidence type="ECO:0000256" key="3">
    <source>
        <dbReference type="ARBA" id="ARBA00022449"/>
    </source>
</evidence>
<name>A0A1I1Z8H7_9GAMM</name>
<keyword evidence="4" id="KW-1003">Cell membrane</keyword>
<keyword evidence="6 11" id="KW-1133">Transmembrane helix</keyword>
<dbReference type="GO" id="GO:0098719">
    <property type="term" value="P:sodium ion import across plasma membrane"/>
    <property type="evidence" value="ECO:0007669"/>
    <property type="project" value="TreeGrafter"/>
</dbReference>
<dbReference type="EMBL" id="FONH01000002">
    <property type="protein sequence ID" value="SFE27852.1"/>
    <property type="molecule type" value="Genomic_DNA"/>
</dbReference>
<dbReference type="GO" id="GO:0051453">
    <property type="term" value="P:regulation of intracellular pH"/>
    <property type="evidence" value="ECO:0007669"/>
    <property type="project" value="TreeGrafter"/>
</dbReference>
<feature type="transmembrane region" description="Helical" evidence="11">
    <location>
        <begin position="111"/>
        <end position="133"/>
    </location>
</feature>
<feature type="transmembrane region" description="Helical" evidence="11">
    <location>
        <begin position="233"/>
        <end position="251"/>
    </location>
</feature>
<keyword evidence="9 11" id="KW-0472">Membrane</keyword>
<dbReference type="InterPro" id="IPR006153">
    <property type="entry name" value="Cation/H_exchanger_TM"/>
</dbReference>
<dbReference type="GO" id="GO:0015386">
    <property type="term" value="F:potassium:proton antiporter activity"/>
    <property type="evidence" value="ECO:0007669"/>
    <property type="project" value="TreeGrafter"/>
</dbReference>
<keyword evidence="10" id="KW-0739">Sodium transport</keyword>
<protein>
    <submittedName>
        <fullName evidence="13">Monovalent cation:H+ antiporter, CPA1 family</fullName>
    </submittedName>
</protein>
<keyword evidence="8" id="KW-0406">Ion transport</keyword>
<feature type="transmembrane region" description="Helical" evidence="11">
    <location>
        <begin position="378"/>
        <end position="398"/>
    </location>
</feature>
<evidence type="ECO:0000313" key="14">
    <source>
        <dbReference type="Proteomes" id="UP000199477"/>
    </source>
</evidence>
<feature type="domain" description="Cation/H+ exchanger transmembrane" evidence="12">
    <location>
        <begin position="12"/>
        <end position="403"/>
    </location>
</feature>
<proteinExistence type="predicted"/>
<dbReference type="Gene3D" id="6.10.140.1330">
    <property type="match status" value="1"/>
</dbReference>
<feature type="transmembrane region" description="Helical" evidence="11">
    <location>
        <begin position="179"/>
        <end position="198"/>
    </location>
</feature>
<dbReference type="Proteomes" id="UP000199477">
    <property type="component" value="Unassembled WGS sequence"/>
</dbReference>
<evidence type="ECO:0000256" key="6">
    <source>
        <dbReference type="ARBA" id="ARBA00022989"/>
    </source>
</evidence>
<keyword evidence="5 11" id="KW-0812">Transmembrane</keyword>
<dbReference type="RefSeq" id="WP_026634035.1">
    <property type="nucleotide sequence ID" value="NZ_FONH01000002.1"/>
</dbReference>
<evidence type="ECO:0000256" key="8">
    <source>
        <dbReference type="ARBA" id="ARBA00023065"/>
    </source>
</evidence>
<evidence type="ECO:0000256" key="7">
    <source>
        <dbReference type="ARBA" id="ARBA00023053"/>
    </source>
</evidence>
<comment type="subcellular location">
    <subcellularLocation>
        <location evidence="1">Cell membrane</location>
        <topology evidence="1">Multi-pass membrane protein</topology>
    </subcellularLocation>
</comment>
<evidence type="ECO:0000259" key="12">
    <source>
        <dbReference type="Pfam" id="PF00999"/>
    </source>
</evidence>
<evidence type="ECO:0000313" key="13">
    <source>
        <dbReference type="EMBL" id="SFE27852.1"/>
    </source>
</evidence>
<dbReference type="Pfam" id="PF00999">
    <property type="entry name" value="Na_H_Exchanger"/>
    <property type="match status" value="1"/>
</dbReference>
<keyword evidence="7" id="KW-0915">Sodium</keyword>
<evidence type="ECO:0000256" key="2">
    <source>
        <dbReference type="ARBA" id="ARBA00022448"/>
    </source>
</evidence>
<evidence type="ECO:0000256" key="11">
    <source>
        <dbReference type="SAM" id="Phobius"/>
    </source>
</evidence>
<feature type="transmembrane region" description="Helical" evidence="11">
    <location>
        <begin position="263"/>
        <end position="283"/>
    </location>
</feature>
<keyword evidence="2" id="KW-0813">Transport</keyword>
<gene>
    <name evidence="13" type="ORF">SAMN02799615_00642</name>
</gene>
<dbReference type="GO" id="GO:0015385">
    <property type="term" value="F:sodium:proton antiporter activity"/>
    <property type="evidence" value="ECO:0007669"/>
    <property type="project" value="InterPro"/>
</dbReference>
<evidence type="ECO:0000256" key="10">
    <source>
        <dbReference type="ARBA" id="ARBA00023201"/>
    </source>
</evidence>
<dbReference type="STRING" id="500610.SAMN02799615_00642"/>
<feature type="transmembrane region" description="Helical" evidence="11">
    <location>
        <begin position="303"/>
        <end position="325"/>
    </location>
</feature>
<evidence type="ECO:0000256" key="4">
    <source>
        <dbReference type="ARBA" id="ARBA00022475"/>
    </source>
</evidence>
<reference evidence="14" key="1">
    <citation type="submission" date="2016-10" db="EMBL/GenBank/DDBJ databases">
        <authorList>
            <person name="Varghese N."/>
            <person name="Submissions S."/>
        </authorList>
    </citation>
    <scope>NUCLEOTIDE SEQUENCE [LARGE SCALE GENOMIC DNA]</scope>
    <source>
        <strain evidence="14">UNC178MFTsu3.1</strain>
    </source>
</reference>
<dbReference type="GO" id="GO:0005886">
    <property type="term" value="C:plasma membrane"/>
    <property type="evidence" value="ECO:0007669"/>
    <property type="project" value="UniProtKB-SubCell"/>
</dbReference>
<dbReference type="InterPro" id="IPR018422">
    <property type="entry name" value="Cation/H_exchanger_CPA1"/>
</dbReference>
<keyword evidence="3" id="KW-0050">Antiport</keyword>
<organism evidence="13 14">
    <name type="scientific">Dyella marensis</name>
    <dbReference type="NCBI Taxonomy" id="500610"/>
    <lineage>
        <taxon>Bacteria</taxon>
        <taxon>Pseudomonadati</taxon>
        <taxon>Pseudomonadota</taxon>
        <taxon>Gammaproteobacteria</taxon>
        <taxon>Lysobacterales</taxon>
        <taxon>Rhodanobacteraceae</taxon>
        <taxon>Dyella</taxon>
    </lineage>
</organism>
<keyword evidence="14" id="KW-1185">Reference proteome</keyword>
<feature type="transmembrane region" description="Helical" evidence="11">
    <location>
        <begin position="154"/>
        <end position="173"/>
    </location>
</feature>
<dbReference type="PANTHER" id="PTHR10110:SF86">
    <property type="entry name" value="SODIUM_HYDROGEN EXCHANGER 7"/>
    <property type="match status" value="1"/>
</dbReference>
<dbReference type="AlphaFoldDB" id="A0A1I1Z8H7"/>